<comment type="caution">
    <text evidence="2">The sequence shown here is derived from an EMBL/GenBank/DDBJ whole genome shotgun (WGS) entry which is preliminary data.</text>
</comment>
<dbReference type="OrthoDB" id="3067088at2759"/>
<keyword evidence="2" id="KW-0067">ATP-binding</keyword>
<sequence>MAPAPLSDQHNYIDLTGDEDEDDGRVTDITHSPSPSPPYAMQAVPQLIANLSPKTPVCVGQLRVTAHVLSPIPYLLQTTTTHDEWAPVRVHAHKPKKPGGAYIISIKTPQSRTPHGEKLPGEGFGVVEPKVATDLGPLLGKDLIQLDVKIRKGPPNLRRLPLEMLVYTPKGNIVVLSNYLHQRGLLLDHPTPPYDMQNLLDKNDHYHNPHKPPPGGHGANPPTPIMKFYRVLGTPRVFVDREAAERELLSAAGSTLLVGNSLKEVEDDDKVGLVGGTMFYRVFGSPRVHTSREAVITEFKASTKTGLLVGRSLAVVDEN</sequence>
<evidence type="ECO:0000313" key="2">
    <source>
        <dbReference type="EMBL" id="KAF7336105.1"/>
    </source>
</evidence>
<accession>A0A8H6X7P6</accession>
<reference evidence="2" key="1">
    <citation type="submission" date="2020-05" db="EMBL/GenBank/DDBJ databases">
        <title>Mycena genomes resolve the evolution of fungal bioluminescence.</title>
        <authorList>
            <person name="Tsai I.J."/>
        </authorList>
    </citation>
    <scope>NUCLEOTIDE SEQUENCE</scope>
    <source>
        <strain evidence="2">CCC161011</strain>
    </source>
</reference>
<keyword evidence="2" id="KW-0347">Helicase</keyword>
<evidence type="ECO:0000256" key="1">
    <source>
        <dbReference type="SAM" id="MobiDB-lite"/>
    </source>
</evidence>
<evidence type="ECO:0000313" key="3">
    <source>
        <dbReference type="Proteomes" id="UP000620124"/>
    </source>
</evidence>
<feature type="region of interest" description="Disordered" evidence="1">
    <location>
        <begin position="1"/>
        <end position="38"/>
    </location>
</feature>
<dbReference type="AlphaFoldDB" id="A0A8H6X7P6"/>
<dbReference type="EMBL" id="JACAZI010000023">
    <property type="protein sequence ID" value="KAF7336105.1"/>
    <property type="molecule type" value="Genomic_DNA"/>
</dbReference>
<gene>
    <name evidence="2" type="ORF">MVEN_02157500</name>
</gene>
<organism evidence="2 3">
    <name type="scientific">Mycena venus</name>
    <dbReference type="NCBI Taxonomy" id="2733690"/>
    <lineage>
        <taxon>Eukaryota</taxon>
        <taxon>Fungi</taxon>
        <taxon>Dikarya</taxon>
        <taxon>Basidiomycota</taxon>
        <taxon>Agaricomycotina</taxon>
        <taxon>Agaricomycetes</taxon>
        <taxon>Agaricomycetidae</taxon>
        <taxon>Agaricales</taxon>
        <taxon>Marasmiineae</taxon>
        <taxon>Mycenaceae</taxon>
        <taxon>Mycena</taxon>
    </lineage>
</organism>
<protein>
    <submittedName>
        <fullName evidence="2">Helicase-like transcription factor CHR28</fullName>
    </submittedName>
</protein>
<proteinExistence type="predicted"/>
<keyword evidence="3" id="KW-1185">Reference proteome</keyword>
<dbReference type="GO" id="GO:0004386">
    <property type="term" value="F:helicase activity"/>
    <property type="evidence" value="ECO:0007669"/>
    <property type="project" value="UniProtKB-KW"/>
</dbReference>
<dbReference type="Proteomes" id="UP000620124">
    <property type="component" value="Unassembled WGS sequence"/>
</dbReference>
<keyword evidence="2" id="KW-0378">Hydrolase</keyword>
<name>A0A8H6X7P6_9AGAR</name>
<keyword evidence="2" id="KW-0547">Nucleotide-binding</keyword>